<evidence type="ECO:0000313" key="2">
    <source>
        <dbReference type="Proteomes" id="UP000032452"/>
    </source>
</evidence>
<dbReference type="Pfam" id="PF07924">
    <property type="entry name" value="NuiA"/>
    <property type="match status" value="1"/>
</dbReference>
<gene>
    <name evidence="1" type="ORF">UH38_18945</name>
</gene>
<dbReference type="STRING" id="1618023.UH38_18945"/>
<dbReference type="SUPFAM" id="SSF82602">
    <property type="entry name" value="Nuclease A inhibitor (NuiA)"/>
    <property type="match status" value="1"/>
</dbReference>
<accession>A0A0D8ZP42</accession>
<reference evidence="1 2" key="1">
    <citation type="submission" date="2015-02" db="EMBL/GenBank/DDBJ databases">
        <title>Draft genome of a novel marine cyanobacterium (Chroococcales) isolated from South Atlantic Ocean.</title>
        <authorList>
            <person name="Rigonato J."/>
            <person name="Alvarenga D.O."/>
            <person name="Branco L.H."/>
            <person name="Varani A.M."/>
            <person name="Brandini F.P."/>
            <person name="Fiore M.F."/>
        </authorList>
    </citation>
    <scope>NUCLEOTIDE SEQUENCE [LARGE SCALE GENOMIC DNA]</scope>
    <source>
        <strain evidence="1 2">CENA595</strain>
    </source>
</reference>
<dbReference type="RefSeq" id="WP_045056256.1">
    <property type="nucleotide sequence ID" value="NZ_CAWMDP010000018.1"/>
</dbReference>
<evidence type="ECO:0000313" key="1">
    <source>
        <dbReference type="EMBL" id="KJH70234.1"/>
    </source>
</evidence>
<dbReference type="OrthoDB" id="574253at2"/>
<dbReference type="InterPro" id="IPR012489">
    <property type="entry name" value="NucleaseA_inhib-like"/>
</dbReference>
<organism evidence="1 2">
    <name type="scientific">Aliterella atlantica CENA595</name>
    <dbReference type="NCBI Taxonomy" id="1618023"/>
    <lineage>
        <taxon>Bacteria</taxon>
        <taxon>Bacillati</taxon>
        <taxon>Cyanobacteriota</taxon>
        <taxon>Cyanophyceae</taxon>
        <taxon>Chroococcidiopsidales</taxon>
        <taxon>Aliterellaceae</taxon>
        <taxon>Aliterella</taxon>
    </lineage>
</organism>
<keyword evidence="2" id="KW-1185">Reference proteome</keyword>
<sequence>MPKAGFELFSTLRQNIVSPRTFNKAIAPFLILLVGQVSAFTPVAYSQPVNPISQNDAKCAAQMRLLLKASEGLLYPSESDYPFTYFSFSNTSKLPKPQRFLQLIRQTGQPIEQVSFDDLFNRLTRIEPGMDEQQIKAAKRYRVLEKVFRATFRDLTVYRVGTIQVQLYITGVNACGVSGLQTISIET</sequence>
<dbReference type="Proteomes" id="UP000032452">
    <property type="component" value="Unassembled WGS sequence"/>
</dbReference>
<protein>
    <submittedName>
        <fullName evidence="1">Uncharacterized protein</fullName>
    </submittedName>
</protein>
<dbReference type="Gene3D" id="3.40.1460.10">
    <property type="entry name" value="Nuclease A inhibitor-like"/>
    <property type="match status" value="1"/>
</dbReference>
<dbReference type="AlphaFoldDB" id="A0A0D8ZP42"/>
<dbReference type="InterPro" id="IPR036587">
    <property type="entry name" value="NucleaseA_inhib-like_sf"/>
</dbReference>
<proteinExistence type="predicted"/>
<comment type="caution">
    <text evidence="1">The sequence shown here is derived from an EMBL/GenBank/DDBJ whole genome shotgun (WGS) entry which is preliminary data.</text>
</comment>
<name>A0A0D8ZP42_9CYAN</name>
<dbReference type="EMBL" id="JYON01000025">
    <property type="protein sequence ID" value="KJH70234.1"/>
    <property type="molecule type" value="Genomic_DNA"/>
</dbReference>